<dbReference type="SMART" id="SM00811">
    <property type="entry name" value="Alpha_kinase"/>
    <property type="match status" value="1"/>
</dbReference>
<feature type="region of interest" description="Disordered" evidence="5">
    <location>
        <begin position="502"/>
        <end position="565"/>
    </location>
</feature>
<evidence type="ECO:0000256" key="1">
    <source>
        <dbReference type="ARBA" id="ARBA00010771"/>
    </source>
</evidence>
<comment type="caution">
    <text evidence="7">The sequence shown here is derived from an EMBL/GenBank/DDBJ whole genome shotgun (WGS) entry which is preliminary data.</text>
</comment>
<evidence type="ECO:0000256" key="2">
    <source>
        <dbReference type="ARBA" id="ARBA00022527"/>
    </source>
</evidence>
<keyword evidence="4" id="KW-0418">Kinase</keyword>
<keyword evidence="2" id="KW-0723">Serine/threonine-protein kinase</keyword>
<dbReference type="PANTHER" id="PTHR46747:SF1">
    <property type="entry name" value="ALPHA-PROTEIN KINASE 1"/>
    <property type="match status" value="1"/>
</dbReference>
<dbReference type="GO" id="GO:0005576">
    <property type="term" value="C:extracellular region"/>
    <property type="evidence" value="ECO:0007669"/>
    <property type="project" value="InterPro"/>
</dbReference>
<dbReference type="EMBL" id="JABFDY010000028">
    <property type="protein sequence ID" value="KAF7686888.1"/>
    <property type="molecule type" value="Genomic_DNA"/>
</dbReference>
<dbReference type="GO" id="GO:0045087">
    <property type="term" value="P:innate immune response"/>
    <property type="evidence" value="ECO:0007669"/>
    <property type="project" value="TreeGrafter"/>
</dbReference>
<dbReference type="PRINTS" id="PR00317">
    <property type="entry name" value="EPENDYMIN"/>
</dbReference>
<protein>
    <recommendedName>
        <fullName evidence="6">Alpha-type protein kinase domain-containing protein</fullName>
    </recommendedName>
</protein>
<dbReference type="GO" id="GO:0005929">
    <property type="term" value="C:cilium"/>
    <property type="evidence" value="ECO:0007669"/>
    <property type="project" value="TreeGrafter"/>
</dbReference>
<dbReference type="Proteomes" id="UP000606274">
    <property type="component" value="Unassembled WGS sequence"/>
</dbReference>
<dbReference type="InterPro" id="IPR001299">
    <property type="entry name" value="Ependymin"/>
</dbReference>
<dbReference type="PANTHER" id="PTHR46747">
    <property type="entry name" value="ALPHA-PROTEIN KINASE 1"/>
    <property type="match status" value="1"/>
</dbReference>
<organism evidence="7 8">
    <name type="scientific">Silurus meridionalis</name>
    <name type="common">Southern catfish</name>
    <name type="synonym">Silurus soldatovi meridionalis</name>
    <dbReference type="NCBI Taxonomy" id="175797"/>
    <lineage>
        <taxon>Eukaryota</taxon>
        <taxon>Metazoa</taxon>
        <taxon>Chordata</taxon>
        <taxon>Craniata</taxon>
        <taxon>Vertebrata</taxon>
        <taxon>Euteleostomi</taxon>
        <taxon>Actinopterygii</taxon>
        <taxon>Neopterygii</taxon>
        <taxon>Teleostei</taxon>
        <taxon>Ostariophysi</taxon>
        <taxon>Siluriformes</taxon>
        <taxon>Siluridae</taxon>
        <taxon>Silurus</taxon>
    </lineage>
</organism>
<evidence type="ECO:0000256" key="3">
    <source>
        <dbReference type="ARBA" id="ARBA00022679"/>
    </source>
</evidence>
<dbReference type="GO" id="GO:0004674">
    <property type="term" value="F:protein serine/threonine kinase activity"/>
    <property type="evidence" value="ECO:0007669"/>
    <property type="project" value="UniProtKB-KW"/>
</dbReference>
<feature type="compositionally biased region" description="Low complexity" evidence="5">
    <location>
        <begin position="541"/>
        <end position="556"/>
    </location>
</feature>
<evidence type="ECO:0000256" key="4">
    <source>
        <dbReference type="ARBA" id="ARBA00022777"/>
    </source>
</evidence>
<dbReference type="InterPro" id="IPR043529">
    <property type="entry name" value="ALPK1"/>
</dbReference>
<feature type="compositionally biased region" description="Low complexity" evidence="5">
    <location>
        <begin position="598"/>
        <end position="609"/>
    </location>
</feature>
<feature type="region of interest" description="Disordered" evidence="5">
    <location>
        <begin position="805"/>
        <end position="837"/>
    </location>
</feature>
<evidence type="ECO:0000256" key="5">
    <source>
        <dbReference type="SAM" id="MobiDB-lite"/>
    </source>
</evidence>
<feature type="region of interest" description="Disordered" evidence="5">
    <location>
        <begin position="586"/>
        <end position="609"/>
    </location>
</feature>
<dbReference type="InterPro" id="IPR011009">
    <property type="entry name" value="Kinase-like_dom_sf"/>
</dbReference>
<accession>A0A8T0A6V1</accession>
<dbReference type="SMART" id="SM00026">
    <property type="entry name" value="EPEND"/>
    <property type="match status" value="1"/>
</dbReference>
<feature type="compositionally biased region" description="Basic and acidic residues" evidence="5">
    <location>
        <begin position="511"/>
        <end position="520"/>
    </location>
</feature>
<feature type="compositionally biased region" description="Polar residues" evidence="5">
    <location>
        <begin position="767"/>
        <end position="790"/>
    </location>
</feature>
<feature type="region of interest" description="Disordered" evidence="5">
    <location>
        <begin position="762"/>
        <end position="790"/>
    </location>
</feature>
<dbReference type="InterPro" id="IPR004166">
    <property type="entry name" value="a-kinase_dom"/>
</dbReference>
<keyword evidence="3" id="KW-0808">Transferase</keyword>
<evidence type="ECO:0000313" key="7">
    <source>
        <dbReference type="EMBL" id="KAF7686888.1"/>
    </source>
</evidence>
<proteinExistence type="inferred from homology"/>
<feature type="domain" description="Alpha-type protein kinase" evidence="6">
    <location>
        <begin position="921"/>
        <end position="1205"/>
    </location>
</feature>
<keyword evidence="8" id="KW-1185">Reference proteome</keyword>
<sequence length="1314" mass="147528">MNTLELAVQLEECLQLARRDISAPDKEMFKTARGMLLGELNTLLQEAVDMKWPFVEEKWQYKRLVASEDKVNTAELIGRHLPQLMVSLKASIMAAEPAWAMSIIFLLDRFFYWTDNSHTLLKIAKALHIRYPETPVAPQIIIRQARVYLNTGKLQKAEYILSSLINNEGATGCWKYQRDCDRVLVQSVSLQVRGQVLQRLGLWLEAAELIWASIVGFHVLPLPDKKGIGTALGLLANILISMNDKDFATFQKKPHINLQGFLGDCSHRLLCAAQAAKMAAVYSQFSSLYVLTHMVTQGTCLLSYSFSKDCPTPDKHTYLSLAKEAFENGLLTTKDHDLVPSQQELHTLLRAAYCLATTKKWLFGSSEQVNTAVQACQEAMVLFYSYSFKDNSDKNSLSSEVMAKLQYVKVLLETKPFTNSDPRSFIPDSYRSIEDRPVPFTMDYFAKALECFQMHHKSVCESFSVQKRGENLQGASHVNCMTAVQTQTESFPTECLTTSHKSSKHLQGIESKPRVSDRLTETASDTMDSAEKKTDKKGPKSLISRISGGSSSFESSWTNLSDNSGTSPVVVRPFCCTEVDDDDVDNKLTRHKDTEGKNAQTANASNQNQTDHFYQASIIHPNRKIQELCTTLGSEDNNGSSPGAIVSNASHPACIDFPPTSVQQQLNQELCTTLGSDEFCQITKNLDGEDKKTRTSSGSISSLGSSWQSISFSKSPPSGFFPEVLENKQAVDQNCDTEPSDDCPGSSFEYLNLNSSTSSIQKEHFSPSCQTGNDASKAQTGSFEHKQSLPSTELDSFEFLQIDQSEATQRNPTEANKHMKGNIKVSPPVETEDNSYKCSQMSGKMIKDTNRDQCSSRKNNSITNLCNGCFQLCKMGSIVLTEQDYRSLFSGVCQGCLLRRLPDKPFKLRHYNKAYSALLLKYDKTTDSWTACETNVYIGEVLKMDVEGKQRQAFRVQYLHQELLLGSYVGKEYLKERKIDTHLGDVERQMTAQFYVMEFNKRLYENNITTQIFYLPSELLLLLESDTIVACVSVEPYMLGDFVKLTNNTTKINKRHSTTEYGIAFGHFTYEFSNGQEVVVDLQGWITANGKGLMYLTDPQIHTLRKPKSVNNFHHKEGCLAQRPHPCRSPPLLEGHLSVTTQNGGYFAYGKYAYDAILQRIRFGELVHHENQTLVKNVLLLYREHVMYLIDYKNKTCEKRQLTSQFHPMKIPRNATLLGQVVLGSLSAPGEGLLVNSWTGEAAEDQGNYILTFTEFGCLPVTVLFNRPKTGWVVTNFFNNIRGIKDPAVFIPPGFCKNATVETGEEGDFFSAFF</sequence>
<feature type="compositionally biased region" description="Basic and acidic residues" evidence="5">
    <location>
        <begin position="586"/>
        <end position="596"/>
    </location>
</feature>
<dbReference type="Gene3D" id="3.20.200.10">
    <property type="entry name" value="MHCK/EF2 kinase"/>
    <property type="match status" value="1"/>
</dbReference>
<evidence type="ECO:0000259" key="6">
    <source>
        <dbReference type="PROSITE" id="PS51158"/>
    </source>
</evidence>
<name>A0A8T0A6V1_SILME</name>
<dbReference type="Pfam" id="PF02816">
    <property type="entry name" value="Alpha_kinase"/>
    <property type="match status" value="1"/>
</dbReference>
<reference evidence="7" key="1">
    <citation type="submission" date="2020-08" db="EMBL/GenBank/DDBJ databases">
        <title>Chromosome-level assembly of Southern catfish (Silurus meridionalis) provides insights into visual adaptation to the nocturnal and benthic lifestyles.</title>
        <authorList>
            <person name="Zhang Y."/>
            <person name="Wang D."/>
            <person name="Peng Z."/>
        </authorList>
    </citation>
    <scope>NUCLEOTIDE SEQUENCE</scope>
    <source>
        <strain evidence="7">SWU-2019-XX</strain>
        <tissue evidence="7">Muscle</tissue>
    </source>
</reference>
<feature type="compositionally biased region" description="Basic and acidic residues" evidence="5">
    <location>
        <begin position="529"/>
        <end position="538"/>
    </location>
</feature>
<dbReference type="GO" id="GO:0005524">
    <property type="term" value="F:ATP binding"/>
    <property type="evidence" value="ECO:0007669"/>
    <property type="project" value="InterPro"/>
</dbReference>
<dbReference type="GO" id="GO:0048029">
    <property type="term" value="F:monosaccharide binding"/>
    <property type="evidence" value="ECO:0007669"/>
    <property type="project" value="TreeGrafter"/>
</dbReference>
<feature type="compositionally biased region" description="Polar residues" evidence="5">
    <location>
        <begin position="805"/>
        <end position="814"/>
    </location>
</feature>
<dbReference type="GO" id="GO:0007160">
    <property type="term" value="P:cell-matrix adhesion"/>
    <property type="evidence" value="ECO:0007669"/>
    <property type="project" value="InterPro"/>
</dbReference>
<dbReference type="GO" id="GO:0002753">
    <property type="term" value="P:cytoplasmic pattern recognition receptor signaling pathway"/>
    <property type="evidence" value="ECO:0007669"/>
    <property type="project" value="TreeGrafter"/>
</dbReference>
<dbReference type="SUPFAM" id="SSF56112">
    <property type="entry name" value="Protein kinase-like (PK-like)"/>
    <property type="match status" value="1"/>
</dbReference>
<gene>
    <name evidence="7" type="ORF">HF521_015281</name>
</gene>
<dbReference type="PROSITE" id="PS51158">
    <property type="entry name" value="ALPHA_KINASE"/>
    <property type="match status" value="1"/>
</dbReference>
<dbReference type="Pfam" id="PF00811">
    <property type="entry name" value="Ependymin"/>
    <property type="match status" value="1"/>
</dbReference>
<dbReference type="GO" id="GO:0005509">
    <property type="term" value="F:calcium ion binding"/>
    <property type="evidence" value="ECO:0007669"/>
    <property type="project" value="InterPro"/>
</dbReference>
<comment type="similarity">
    <text evidence="1">Belongs to the ependymin family.</text>
</comment>
<evidence type="ECO:0000313" key="8">
    <source>
        <dbReference type="Proteomes" id="UP000606274"/>
    </source>
</evidence>